<evidence type="ECO:0000256" key="2">
    <source>
        <dbReference type="ARBA" id="ARBA00023043"/>
    </source>
</evidence>
<name>A0AAV2PIT8_MEGNR</name>
<dbReference type="PANTHER" id="PTHR24171">
    <property type="entry name" value="ANKYRIN REPEAT DOMAIN-CONTAINING PROTEIN 39-RELATED"/>
    <property type="match status" value="1"/>
</dbReference>
<evidence type="ECO:0000256" key="3">
    <source>
        <dbReference type="PROSITE-ProRule" id="PRU00023"/>
    </source>
</evidence>
<evidence type="ECO:0000256" key="4">
    <source>
        <dbReference type="SAM" id="Coils"/>
    </source>
</evidence>
<keyword evidence="7" id="KW-1185">Reference proteome</keyword>
<feature type="region of interest" description="Disordered" evidence="5">
    <location>
        <begin position="219"/>
        <end position="241"/>
    </location>
</feature>
<feature type="coiled-coil region" evidence="4">
    <location>
        <begin position="296"/>
        <end position="350"/>
    </location>
</feature>
<feature type="non-terminal residue" evidence="6">
    <location>
        <position position="418"/>
    </location>
</feature>
<organism evidence="6 7">
    <name type="scientific">Meganyctiphanes norvegica</name>
    <name type="common">Northern krill</name>
    <name type="synonym">Thysanopoda norvegica</name>
    <dbReference type="NCBI Taxonomy" id="48144"/>
    <lineage>
        <taxon>Eukaryota</taxon>
        <taxon>Metazoa</taxon>
        <taxon>Ecdysozoa</taxon>
        <taxon>Arthropoda</taxon>
        <taxon>Crustacea</taxon>
        <taxon>Multicrustacea</taxon>
        <taxon>Malacostraca</taxon>
        <taxon>Eumalacostraca</taxon>
        <taxon>Eucarida</taxon>
        <taxon>Euphausiacea</taxon>
        <taxon>Euphausiidae</taxon>
        <taxon>Meganyctiphanes</taxon>
    </lineage>
</organism>
<evidence type="ECO:0000313" key="6">
    <source>
        <dbReference type="EMBL" id="CAL4058672.1"/>
    </source>
</evidence>
<dbReference type="SMART" id="SM00248">
    <property type="entry name" value="ANK"/>
    <property type="match status" value="5"/>
</dbReference>
<comment type="caution">
    <text evidence="6">The sequence shown here is derived from an EMBL/GenBank/DDBJ whole genome shotgun (WGS) entry which is preliminary data.</text>
</comment>
<dbReference type="EMBL" id="CAXKWB010000020">
    <property type="protein sequence ID" value="CAL4058672.1"/>
    <property type="molecule type" value="Genomic_DNA"/>
</dbReference>
<feature type="repeat" description="ANK" evidence="3">
    <location>
        <begin position="97"/>
        <end position="126"/>
    </location>
</feature>
<proteinExistence type="predicted"/>
<sequence>MSQYFDSDQSTARPLATSRLCSAVKEGDHLKVKRALRDGADPDKCKPWKWYSDDIWGGTYNRVPVLTIAANLGYVDVVTILLQANANTEYRGDCIASPLTKAIHQNHTQNVEKLLNHGADVNARYSKEGSLPIHLAATKGCFMIAQMLKAHGSNLEAVDYNGQSPLHYAASFGQGPIAQWLLQQGADIAAVDNHGKTAAGVAETEGWLPLAKWLRSYSSKTPPAADKPGTQNSKKAAQDLEEAKRRIHELEAHLKEQLESAGSLLKKNSDLREKLSLEQSCKKKLLRDISGMEILLISEKTSREEAQTKLRNLEEQMKKDEFTKQNSKDLEEAKRRIHELEAHLKEQLESAGSLLKKNSDLREKLSLEQSCKKKLLRDISGMEKQLISEKTYREEAQTKLRNLEEQMKKDEFTKQNSK</sequence>
<gene>
    <name evidence="6" type="ORF">MNOR_LOCUS116</name>
</gene>
<keyword evidence="4" id="KW-0175">Coiled coil</keyword>
<dbReference type="InterPro" id="IPR036770">
    <property type="entry name" value="Ankyrin_rpt-contain_sf"/>
</dbReference>
<dbReference type="Proteomes" id="UP001497623">
    <property type="component" value="Unassembled WGS sequence"/>
</dbReference>
<evidence type="ECO:0000256" key="5">
    <source>
        <dbReference type="SAM" id="MobiDB-lite"/>
    </source>
</evidence>
<feature type="coiled-coil region" evidence="4">
    <location>
        <begin position="386"/>
        <end position="413"/>
    </location>
</feature>
<dbReference type="PANTHER" id="PTHR24171:SF9">
    <property type="entry name" value="ANKYRIN REPEAT DOMAIN-CONTAINING PROTEIN 39"/>
    <property type="match status" value="1"/>
</dbReference>
<keyword evidence="1" id="KW-0677">Repeat</keyword>
<dbReference type="Pfam" id="PF13637">
    <property type="entry name" value="Ank_4"/>
    <property type="match status" value="1"/>
</dbReference>
<evidence type="ECO:0000313" key="7">
    <source>
        <dbReference type="Proteomes" id="UP001497623"/>
    </source>
</evidence>
<evidence type="ECO:0000256" key="1">
    <source>
        <dbReference type="ARBA" id="ARBA00022737"/>
    </source>
</evidence>
<feature type="repeat" description="ANK" evidence="3">
    <location>
        <begin position="161"/>
        <end position="193"/>
    </location>
</feature>
<feature type="repeat" description="ANK" evidence="3">
    <location>
        <begin position="128"/>
        <end position="160"/>
    </location>
</feature>
<keyword evidence="2 3" id="KW-0040">ANK repeat</keyword>
<dbReference type="SUPFAM" id="SSF48403">
    <property type="entry name" value="Ankyrin repeat"/>
    <property type="match status" value="1"/>
</dbReference>
<dbReference type="AlphaFoldDB" id="A0AAV2PIT8"/>
<dbReference type="Gene3D" id="1.25.40.20">
    <property type="entry name" value="Ankyrin repeat-containing domain"/>
    <property type="match status" value="2"/>
</dbReference>
<reference evidence="6 7" key="1">
    <citation type="submission" date="2024-05" db="EMBL/GenBank/DDBJ databases">
        <authorList>
            <person name="Wallberg A."/>
        </authorList>
    </citation>
    <scope>NUCLEOTIDE SEQUENCE [LARGE SCALE GENOMIC DNA]</scope>
</reference>
<dbReference type="Pfam" id="PF12796">
    <property type="entry name" value="Ank_2"/>
    <property type="match status" value="1"/>
</dbReference>
<dbReference type="InterPro" id="IPR002110">
    <property type="entry name" value="Ankyrin_rpt"/>
</dbReference>
<protein>
    <submittedName>
        <fullName evidence="6">Uncharacterized protein</fullName>
    </submittedName>
</protein>
<dbReference type="PROSITE" id="PS50297">
    <property type="entry name" value="ANK_REP_REGION"/>
    <property type="match status" value="2"/>
</dbReference>
<accession>A0AAV2PIT8</accession>
<dbReference type="PROSITE" id="PS50088">
    <property type="entry name" value="ANK_REPEAT"/>
    <property type="match status" value="3"/>
</dbReference>